<dbReference type="HOGENOM" id="CLU_1195592_0_0_1"/>
<keyword evidence="2" id="KW-1185">Reference proteome</keyword>
<dbReference type="Proteomes" id="UP000027361">
    <property type="component" value="Unassembled WGS sequence"/>
</dbReference>
<gene>
    <name evidence="1" type="ORF">K437DRAFT_266448</name>
</gene>
<dbReference type="RefSeq" id="XP_013245432.1">
    <property type="nucleotide sequence ID" value="XM_013389978.1"/>
</dbReference>
<dbReference type="GeneID" id="25265863"/>
<dbReference type="EMBL" id="JMSN01000008">
    <property type="protein sequence ID" value="KDN52593.1"/>
    <property type="molecule type" value="Genomic_DNA"/>
</dbReference>
<comment type="caution">
    <text evidence="1">The sequence shown here is derived from an EMBL/GenBank/DDBJ whole genome shotgun (WGS) entry which is preliminary data.</text>
</comment>
<protein>
    <submittedName>
        <fullName evidence="1">Uncharacterized protein</fullName>
    </submittedName>
</protein>
<proteinExistence type="predicted"/>
<dbReference type="InParanoid" id="A0A066WJ58"/>
<reference evidence="1 2" key="1">
    <citation type="submission" date="2014-05" db="EMBL/GenBank/DDBJ databases">
        <title>Draft genome sequence of a rare smut relative, Tilletiaria anomala UBC 951.</title>
        <authorList>
            <consortium name="DOE Joint Genome Institute"/>
            <person name="Toome M."/>
            <person name="Kuo A."/>
            <person name="Henrissat B."/>
            <person name="Lipzen A."/>
            <person name="Tritt A."/>
            <person name="Yoshinaga Y."/>
            <person name="Zane M."/>
            <person name="Barry K."/>
            <person name="Grigoriev I.V."/>
            <person name="Spatafora J.W."/>
            <person name="Aimea M.C."/>
        </authorList>
    </citation>
    <scope>NUCLEOTIDE SEQUENCE [LARGE SCALE GENOMIC DNA]</scope>
    <source>
        <strain evidence="1 2">UBC 951</strain>
    </source>
</reference>
<dbReference type="OMA" id="SEWAIAM"/>
<sequence>MSTQPSAPPAPDASRFTTTSHLVHIPSGAPFSPIPQVFAVQVLHMQDSFQVWAGLPASGQDEEVASLLARKQTVAESDTQSSQCLQLKTDAANVDEEEDEELKAALKAAGRDVPEGNNFSASGNVDGGEDYKRLPAGAVASEWAIAMASAPTPSSAPSQAQGSSLFRTSADLALPMALRIARKLQIRQIHLSIDVPAEVIHAASTAPPTSSASKTLVMLEKGITDILKVFVR</sequence>
<evidence type="ECO:0000313" key="1">
    <source>
        <dbReference type="EMBL" id="KDN52593.1"/>
    </source>
</evidence>
<dbReference type="OrthoDB" id="368507at2759"/>
<evidence type="ECO:0000313" key="2">
    <source>
        <dbReference type="Proteomes" id="UP000027361"/>
    </source>
</evidence>
<name>A0A066WJ58_TILAU</name>
<dbReference type="AlphaFoldDB" id="A0A066WJ58"/>
<organism evidence="1 2">
    <name type="scientific">Tilletiaria anomala (strain ATCC 24038 / CBS 436.72 / UBC 951)</name>
    <dbReference type="NCBI Taxonomy" id="1037660"/>
    <lineage>
        <taxon>Eukaryota</taxon>
        <taxon>Fungi</taxon>
        <taxon>Dikarya</taxon>
        <taxon>Basidiomycota</taxon>
        <taxon>Ustilaginomycotina</taxon>
        <taxon>Exobasidiomycetes</taxon>
        <taxon>Georgefischeriales</taxon>
        <taxon>Tilletiariaceae</taxon>
        <taxon>Tilletiaria</taxon>
    </lineage>
</organism>
<accession>A0A066WJ58</accession>